<evidence type="ECO:0000313" key="1">
    <source>
        <dbReference type="EMBL" id="KTW25642.1"/>
    </source>
</evidence>
<dbReference type="AlphaFoldDB" id="A0A0W4ZB36"/>
<protein>
    <submittedName>
        <fullName evidence="1">Uncharacterized protein</fullName>
    </submittedName>
</protein>
<dbReference type="EMBL" id="LFVZ01000017">
    <property type="protein sequence ID" value="KTW25642.1"/>
    <property type="molecule type" value="Genomic_DNA"/>
</dbReference>
<proteinExistence type="predicted"/>
<keyword evidence="2" id="KW-1185">Reference proteome</keyword>
<organism evidence="1 2">
    <name type="scientific">Pneumocystis carinii (strain B80)</name>
    <name type="common">Rat pneumocystis pneumonia agent</name>
    <name type="synonym">Pneumocystis carinii f. sp. carinii</name>
    <dbReference type="NCBI Taxonomy" id="1408658"/>
    <lineage>
        <taxon>Eukaryota</taxon>
        <taxon>Fungi</taxon>
        <taxon>Dikarya</taxon>
        <taxon>Ascomycota</taxon>
        <taxon>Taphrinomycotina</taxon>
        <taxon>Pneumocystomycetes</taxon>
        <taxon>Pneumocystaceae</taxon>
        <taxon>Pneumocystis</taxon>
    </lineage>
</organism>
<gene>
    <name evidence="1" type="ORF">T552_03502</name>
</gene>
<dbReference type="Proteomes" id="UP000054454">
    <property type="component" value="Unassembled WGS sequence"/>
</dbReference>
<reference evidence="2" key="1">
    <citation type="journal article" date="2016" name="Nat. Commun.">
        <title>Genome analysis of three Pneumocystis species reveals adaptation mechanisms to life exclusively in mammalian hosts.</title>
        <authorList>
            <person name="Ma L."/>
            <person name="Chen Z."/>
            <person name="Huang D.W."/>
            <person name="Kutty G."/>
            <person name="Ishihara M."/>
            <person name="Wang H."/>
            <person name="Abouelleil A."/>
            <person name="Bishop L."/>
            <person name="Davey E."/>
            <person name="Deng R."/>
            <person name="Deng X."/>
            <person name="Fan L."/>
            <person name="Fantoni G."/>
            <person name="Fitzgerald M."/>
            <person name="Gogineni E."/>
            <person name="Goldberg J.M."/>
            <person name="Handley G."/>
            <person name="Hu X."/>
            <person name="Huber C."/>
            <person name="Jiao X."/>
            <person name="Jones K."/>
            <person name="Levin J.Z."/>
            <person name="Liu Y."/>
            <person name="Macdonald P."/>
            <person name="Melnikov A."/>
            <person name="Raley C."/>
            <person name="Sassi M."/>
            <person name="Sherman B.T."/>
            <person name="Song X."/>
            <person name="Sykes S."/>
            <person name="Tran B."/>
            <person name="Walsh L."/>
            <person name="Xia Y."/>
            <person name="Yang J."/>
            <person name="Young S."/>
            <person name="Zeng Q."/>
            <person name="Zheng X."/>
            <person name="Stephens R."/>
            <person name="Nusbaum C."/>
            <person name="Birren B.W."/>
            <person name="Azadi P."/>
            <person name="Lempicki R.A."/>
            <person name="Cuomo C.A."/>
            <person name="Kovacs J.A."/>
        </authorList>
    </citation>
    <scope>NUCLEOTIDE SEQUENCE [LARGE SCALE GENOMIC DNA]</scope>
    <source>
        <strain evidence="2">B80</strain>
    </source>
</reference>
<dbReference type="OrthoDB" id="5394539at2759"/>
<dbReference type="GeneID" id="28938207"/>
<sequence length="144" mass="16998">MRGVKEAMKRLDMSILSVDSMINGMKKQGFKKQDEKGIKSLYKRSFLSFPEDDKGGKQVRELLKNIDFVSSIRGVNVKYVRGLVSVRKDRPIMLKYEDLFEKTEEPNKWDVLGLIVVKKMKKNLVDKYYGKNRKKRGKEERREY</sequence>
<accession>A0A0W4ZB36</accession>
<evidence type="ECO:0000313" key="2">
    <source>
        <dbReference type="Proteomes" id="UP000054454"/>
    </source>
</evidence>
<comment type="caution">
    <text evidence="1">The sequence shown here is derived from an EMBL/GenBank/DDBJ whole genome shotgun (WGS) entry which is preliminary data.</text>
</comment>
<name>A0A0W4ZB36_PNEC8</name>
<dbReference type="RefSeq" id="XP_018224257.1">
    <property type="nucleotide sequence ID" value="XM_018372004.1"/>
</dbReference>
<dbReference type="VEuPathDB" id="FungiDB:T552_03502"/>